<organism evidence="3 4">
    <name type="scientific">Microcystis aeruginosa NIES-2549</name>
    <dbReference type="NCBI Taxonomy" id="1641812"/>
    <lineage>
        <taxon>Bacteria</taxon>
        <taxon>Bacillati</taxon>
        <taxon>Cyanobacteriota</taxon>
        <taxon>Cyanophyceae</taxon>
        <taxon>Oscillatoriophycideae</taxon>
        <taxon>Chroococcales</taxon>
        <taxon>Microcystaceae</taxon>
        <taxon>Microcystis</taxon>
    </lineage>
</organism>
<dbReference type="InterPro" id="IPR012296">
    <property type="entry name" value="Nuclease_put_TT1808"/>
</dbReference>
<name>A0A0F6U0T6_MICAE</name>
<dbReference type="AlphaFoldDB" id="A0A0F6U0T6"/>
<accession>A0A0F6U0T6</accession>
<feature type="region of interest" description="Disordered" evidence="1">
    <location>
        <begin position="194"/>
        <end position="231"/>
    </location>
</feature>
<dbReference type="Pfam" id="PF05685">
    <property type="entry name" value="Uma2"/>
    <property type="match status" value="1"/>
</dbReference>
<proteinExistence type="predicted"/>
<dbReference type="Gene3D" id="3.90.1570.10">
    <property type="entry name" value="tt1808, chain A"/>
    <property type="match status" value="1"/>
</dbReference>
<evidence type="ECO:0000313" key="3">
    <source>
        <dbReference type="EMBL" id="AKE62516.1"/>
    </source>
</evidence>
<dbReference type="InterPro" id="IPR008538">
    <property type="entry name" value="Uma2"/>
</dbReference>
<feature type="compositionally biased region" description="Low complexity" evidence="1">
    <location>
        <begin position="196"/>
        <end position="226"/>
    </location>
</feature>
<reference evidence="3 4" key="1">
    <citation type="journal article" date="2015" name="Genome Announc.">
        <title>Complete Genome Sequence of Microcystis aeruginosa NIES-2549, a Bloom-Forming Cyanobacterium from Lake Kasumigaura, Japan.</title>
        <authorList>
            <person name="Yamaguchi H."/>
            <person name="Suzuki S."/>
            <person name="Tanabe Y."/>
            <person name="Osana Y."/>
            <person name="Shimura Y."/>
            <person name="Ishida K."/>
            <person name="Kawachi M."/>
        </authorList>
    </citation>
    <scope>NUCLEOTIDE SEQUENCE [LARGE SCALE GENOMIC DNA]</scope>
    <source>
        <strain evidence="3 4">NIES-2549</strain>
    </source>
</reference>
<dbReference type="Proteomes" id="UP000034103">
    <property type="component" value="Chromosome"/>
</dbReference>
<feature type="domain" description="Putative restriction endonuclease" evidence="2">
    <location>
        <begin position="45"/>
        <end position="141"/>
    </location>
</feature>
<dbReference type="InterPro" id="IPR011335">
    <property type="entry name" value="Restrct_endonuc-II-like"/>
</dbReference>
<evidence type="ECO:0000259" key="2">
    <source>
        <dbReference type="Pfam" id="PF05685"/>
    </source>
</evidence>
<dbReference type="SUPFAM" id="SSF52980">
    <property type="entry name" value="Restriction endonuclease-like"/>
    <property type="match status" value="1"/>
</dbReference>
<sequence length="246" mass="28963">MVQAPIEPQLFYPDSDGKPMADNTVQYRWIVRLVANLKYLFKEQTVFVAGDLLWYPQQVTVPPAPRQAPDAMVVFGRPPGERGSYKQWEEDNIAPQVVFEILSPSNSAREMLKKQSFYREYGVLEMFFYDPDSHDFWGLVRANQQEDFFPVTALNFPWTSPILGIRFEMFEEGLEVFYPNGERFKDPETLFEERNQAQQERNQAQQERNQAQQERNQAQQERNQAQQERDRAFARLRELGIDPTQL</sequence>
<dbReference type="CDD" id="cd06260">
    <property type="entry name" value="DUF820-like"/>
    <property type="match status" value="1"/>
</dbReference>
<dbReference type="PANTHER" id="PTHR33352:SF2">
    <property type="entry name" value="SLL0995 PROTEIN"/>
    <property type="match status" value="1"/>
</dbReference>
<dbReference type="EMBL" id="CP011304">
    <property type="protein sequence ID" value="AKE62516.1"/>
    <property type="molecule type" value="Genomic_DNA"/>
</dbReference>
<gene>
    <name evidence="3" type="ORF">MYAER_0152</name>
</gene>
<dbReference type="PATRIC" id="fig|1641812.3.peg.157"/>
<dbReference type="PANTHER" id="PTHR33352">
    <property type="entry name" value="SLR1095 PROTEIN"/>
    <property type="match status" value="1"/>
</dbReference>
<evidence type="ECO:0000256" key="1">
    <source>
        <dbReference type="SAM" id="MobiDB-lite"/>
    </source>
</evidence>
<protein>
    <recommendedName>
        <fullName evidence="2">Putative restriction endonuclease domain-containing protein</fullName>
    </recommendedName>
</protein>
<dbReference type="HOGENOM" id="CLU_075279_0_0_3"/>
<dbReference type="RefSeq" id="WP_046660558.1">
    <property type="nucleotide sequence ID" value="NZ_CP011304.1"/>
</dbReference>
<evidence type="ECO:0000313" key="4">
    <source>
        <dbReference type="Proteomes" id="UP000034103"/>
    </source>
</evidence>